<accession>A0A8H4RAI2</accession>
<proteinExistence type="predicted"/>
<dbReference type="EMBL" id="JAAMPI010001404">
    <property type="protein sequence ID" value="KAF4625353.1"/>
    <property type="molecule type" value="Genomic_DNA"/>
</dbReference>
<protein>
    <submittedName>
        <fullName evidence="1">Uncharacterized protein</fullName>
    </submittedName>
</protein>
<evidence type="ECO:0000313" key="1">
    <source>
        <dbReference type="EMBL" id="KAF4625353.1"/>
    </source>
</evidence>
<keyword evidence="2" id="KW-1185">Reference proteome</keyword>
<reference evidence="1 2" key="1">
    <citation type="submission" date="2020-03" db="EMBL/GenBank/DDBJ databases">
        <title>Draft Genome Sequence of Cudoniella acicularis.</title>
        <authorList>
            <person name="Buettner E."/>
            <person name="Kellner H."/>
        </authorList>
    </citation>
    <scope>NUCLEOTIDE SEQUENCE [LARGE SCALE GENOMIC DNA]</scope>
    <source>
        <strain evidence="1 2">DSM 108380</strain>
    </source>
</reference>
<name>A0A8H4RAI2_9HELO</name>
<sequence>MPFDAKFQLYNSLNVVALETKDPNDFDEAMEITPEYIVFNRTLCQKYKYFTNGNIKEDTLKTVNRLARHVDVESPCGFPRLHRYYRSTQSTLPWHHR</sequence>
<dbReference type="Proteomes" id="UP000566819">
    <property type="component" value="Unassembled WGS sequence"/>
</dbReference>
<evidence type="ECO:0000313" key="2">
    <source>
        <dbReference type="Proteomes" id="UP000566819"/>
    </source>
</evidence>
<organism evidence="1 2">
    <name type="scientific">Cudoniella acicularis</name>
    <dbReference type="NCBI Taxonomy" id="354080"/>
    <lineage>
        <taxon>Eukaryota</taxon>
        <taxon>Fungi</taxon>
        <taxon>Dikarya</taxon>
        <taxon>Ascomycota</taxon>
        <taxon>Pezizomycotina</taxon>
        <taxon>Leotiomycetes</taxon>
        <taxon>Helotiales</taxon>
        <taxon>Tricladiaceae</taxon>
        <taxon>Cudoniella</taxon>
    </lineage>
</organism>
<gene>
    <name evidence="1" type="ORF">G7Y89_g12814</name>
</gene>
<dbReference type="AlphaFoldDB" id="A0A8H4RAI2"/>
<comment type="caution">
    <text evidence="1">The sequence shown here is derived from an EMBL/GenBank/DDBJ whole genome shotgun (WGS) entry which is preliminary data.</text>
</comment>